<name>A0A7S3WE32_EMIHU</name>
<reference evidence="3" key="1">
    <citation type="submission" date="2021-01" db="EMBL/GenBank/DDBJ databases">
        <authorList>
            <person name="Corre E."/>
            <person name="Pelletier E."/>
            <person name="Niang G."/>
            <person name="Scheremetjew M."/>
            <person name="Finn R."/>
            <person name="Kale V."/>
            <person name="Holt S."/>
            <person name="Cochrane G."/>
            <person name="Meng A."/>
            <person name="Brown T."/>
            <person name="Cohen L."/>
        </authorList>
    </citation>
    <scope>NUCLEOTIDE SEQUENCE</scope>
    <source>
        <strain evidence="3">379</strain>
    </source>
</reference>
<comment type="similarity">
    <text evidence="1">Belongs to the PC-esterase family. TBL subfamily.</text>
</comment>
<dbReference type="GO" id="GO:0016413">
    <property type="term" value="F:O-acetyltransferase activity"/>
    <property type="evidence" value="ECO:0007669"/>
    <property type="project" value="InterPro"/>
</dbReference>
<proteinExistence type="inferred from homology"/>
<dbReference type="Pfam" id="PF13839">
    <property type="entry name" value="PC-Esterase"/>
    <property type="match status" value="1"/>
</dbReference>
<protein>
    <recommendedName>
        <fullName evidence="2">Trichome birefringence-like C-terminal domain-containing protein</fullName>
    </recommendedName>
</protein>
<sequence length="621" mass="68741">MATVKADACIAVLAIFDGSLHHGWDWNATERDSLLASDRPSACSRMLRTSFRSDGDELILRSRRLVLLPSAARFSVKYSCTAATSAIHGPSQSRERPCKAHVCLAALDAATQLPAPQVPLCTRFESSLAPWNEVHVPASMLLGGSRRFDELRFVGLPGVSLTIAELSVTAALFRAGSGTAYPSQLPRYLLPPVGYTLPTLPRARDGSDGRCDASPAACAPYMEPAAAQTTRQQLPLCQMDGDHLRGRWEQSCDPQRIGRPDHFAYGRSLPVLQGGFDYRFCFQQSANERLRSAEALSWSWRPDGCRLEPVRGFSEWLGERTLLFVGDSLTAQHFYSLVWLLGGDAGTEELLDLESLRVQQGAGVNRCATSMNSEGGGASRVSRVRLRHGGVVYKVMRHGELEDELRNLSRVSWLKLVRSVDILLLNVGHWHHRRDPGFARYEEDAEAVTRQLELQLKPSAHVVYRTTNVGHPGCESAARPLRSRLEAWSALAPEGGDADLFTWNSTAQLARQTKSLKDSLFRDPHSWRGPPLFEAAWAESAARRRPDFARRFWLLNVSFVDQRADGHVAGAMRAGVLGSRQRFPLDCLHYCFPGPADYWALALVNLLRRQVPAARQRGAAA</sequence>
<organism evidence="3">
    <name type="scientific">Emiliania huxleyi</name>
    <name type="common">Coccolithophore</name>
    <name type="synonym">Pontosphaera huxleyi</name>
    <dbReference type="NCBI Taxonomy" id="2903"/>
    <lineage>
        <taxon>Eukaryota</taxon>
        <taxon>Haptista</taxon>
        <taxon>Haptophyta</taxon>
        <taxon>Prymnesiophyceae</taxon>
        <taxon>Isochrysidales</taxon>
        <taxon>Noelaerhabdaceae</taxon>
        <taxon>Emiliania</taxon>
    </lineage>
</organism>
<dbReference type="InterPro" id="IPR029962">
    <property type="entry name" value="TBL"/>
</dbReference>
<feature type="domain" description="Trichome birefringence-like C-terminal" evidence="2">
    <location>
        <begin position="315"/>
        <end position="603"/>
    </location>
</feature>
<evidence type="ECO:0000259" key="2">
    <source>
        <dbReference type="Pfam" id="PF13839"/>
    </source>
</evidence>
<evidence type="ECO:0000313" key="3">
    <source>
        <dbReference type="EMBL" id="CAE0552207.1"/>
    </source>
</evidence>
<accession>A0A7S3WE32</accession>
<dbReference type="AlphaFoldDB" id="A0A7S3WE32"/>
<dbReference type="EMBL" id="HBIR01025042">
    <property type="protein sequence ID" value="CAE0552207.1"/>
    <property type="molecule type" value="Transcribed_RNA"/>
</dbReference>
<dbReference type="PANTHER" id="PTHR32285:SF48">
    <property type="entry name" value="PROTEIN TRICHOME BIREFRINGENCE-LIKE 19"/>
    <property type="match status" value="1"/>
</dbReference>
<dbReference type="PANTHER" id="PTHR32285">
    <property type="entry name" value="PROTEIN TRICHOME BIREFRINGENCE-LIKE 9-RELATED"/>
    <property type="match status" value="1"/>
</dbReference>
<dbReference type="InterPro" id="IPR026057">
    <property type="entry name" value="TBL_C"/>
</dbReference>
<evidence type="ECO:0000256" key="1">
    <source>
        <dbReference type="ARBA" id="ARBA00007727"/>
    </source>
</evidence>
<gene>
    <name evidence="3" type="ORF">EHUX00137_LOCUS19235</name>
</gene>